<dbReference type="AlphaFoldDB" id="A0AAD8EPA0"/>
<feature type="region of interest" description="Disordered" evidence="2">
    <location>
        <begin position="209"/>
        <end position="238"/>
    </location>
</feature>
<keyword evidence="1" id="KW-0175">Coiled coil</keyword>
<dbReference type="EMBL" id="JASPKZ010001610">
    <property type="protein sequence ID" value="KAJ9597416.1"/>
    <property type="molecule type" value="Genomic_DNA"/>
</dbReference>
<dbReference type="SUPFAM" id="SSF46966">
    <property type="entry name" value="Spectrin repeat"/>
    <property type="match status" value="1"/>
</dbReference>
<feature type="compositionally biased region" description="Low complexity" evidence="2">
    <location>
        <begin position="209"/>
        <end position="231"/>
    </location>
</feature>
<evidence type="ECO:0000313" key="3">
    <source>
        <dbReference type="EMBL" id="KAJ9597416.1"/>
    </source>
</evidence>
<dbReference type="GO" id="GO:0019894">
    <property type="term" value="F:kinesin binding"/>
    <property type="evidence" value="ECO:0007669"/>
    <property type="project" value="TreeGrafter"/>
</dbReference>
<dbReference type="GO" id="GO:0007010">
    <property type="term" value="P:cytoskeleton organization"/>
    <property type="evidence" value="ECO:0007669"/>
    <property type="project" value="TreeGrafter"/>
</dbReference>
<protein>
    <submittedName>
        <fullName evidence="3">Uncharacterized protein</fullName>
    </submittedName>
</protein>
<dbReference type="PANTHER" id="PTHR21524">
    <property type="entry name" value="SPECTRIN REPEAT CONTAINING NUCLEAR ENVELOPE PROTEIN 2"/>
    <property type="match status" value="1"/>
</dbReference>
<organism evidence="3 4">
    <name type="scientific">Diploptera punctata</name>
    <name type="common">Pacific beetle cockroach</name>
    <dbReference type="NCBI Taxonomy" id="6984"/>
    <lineage>
        <taxon>Eukaryota</taxon>
        <taxon>Metazoa</taxon>
        <taxon>Ecdysozoa</taxon>
        <taxon>Arthropoda</taxon>
        <taxon>Hexapoda</taxon>
        <taxon>Insecta</taxon>
        <taxon>Pterygota</taxon>
        <taxon>Neoptera</taxon>
        <taxon>Polyneoptera</taxon>
        <taxon>Dictyoptera</taxon>
        <taxon>Blattodea</taxon>
        <taxon>Blaberoidea</taxon>
        <taxon>Blaberidae</taxon>
        <taxon>Diplopterinae</taxon>
        <taxon>Diploptera</taxon>
    </lineage>
</organism>
<dbReference type="GO" id="GO:0007097">
    <property type="term" value="P:nuclear migration"/>
    <property type="evidence" value="ECO:0007669"/>
    <property type="project" value="TreeGrafter"/>
</dbReference>
<feature type="non-terminal residue" evidence="3">
    <location>
        <position position="1"/>
    </location>
</feature>
<dbReference type="GO" id="GO:0005635">
    <property type="term" value="C:nuclear envelope"/>
    <property type="evidence" value="ECO:0007669"/>
    <property type="project" value="TreeGrafter"/>
</dbReference>
<evidence type="ECO:0000256" key="2">
    <source>
        <dbReference type="SAM" id="MobiDB-lite"/>
    </source>
</evidence>
<dbReference type="GO" id="GO:0048471">
    <property type="term" value="C:perinuclear region of cytoplasm"/>
    <property type="evidence" value="ECO:0007669"/>
    <property type="project" value="TreeGrafter"/>
</dbReference>
<dbReference type="Proteomes" id="UP001233999">
    <property type="component" value="Unassembled WGS sequence"/>
</dbReference>
<sequence>MTHVEGQRLVERWDMLQARAEDLQRVRALQREMSALRDELLDLASRVGTMETELQDRDQLENRIQQVKTELAALRDRKTQLLQVNVAVHRFLTDTGHPAAILKDDVADLYRVWDETFQSVSLQLTNLQRVSQAWHQFEIHLSELQNALRSDQNTLRMLDSALQGGAVSPDVATSVRDVAKVLSEKQDSDDILCHSPLILGDTCTTTNLVSTSTTPQSTEGSLSDSGISDSGSEQELSERERRLAALRRLARHMETVLAPGSEALVNMAKRIEQTENELRGLQRACRDLIVRTAVCVEARSQQDGVSNLINKHYKPWVRNSPLHVA</sequence>
<name>A0AAD8EPA0_DIPPU</name>
<keyword evidence="4" id="KW-1185">Reference proteome</keyword>
<evidence type="ECO:0000313" key="4">
    <source>
        <dbReference type="Proteomes" id="UP001233999"/>
    </source>
</evidence>
<reference evidence="3" key="2">
    <citation type="submission" date="2023-05" db="EMBL/GenBank/DDBJ databases">
        <authorList>
            <person name="Fouks B."/>
        </authorList>
    </citation>
    <scope>NUCLEOTIDE SEQUENCE</scope>
    <source>
        <strain evidence="3">Stay&amp;Tobe</strain>
        <tissue evidence="3">Testes</tissue>
    </source>
</reference>
<comment type="caution">
    <text evidence="3">The sequence shown here is derived from an EMBL/GenBank/DDBJ whole genome shotgun (WGS) entry which is preliminary data.</text>
</comment>
<feature type="coiled-coil region" evidence="1">
    <location>
        <begin position="19"/>
        <end position="84"/>
    </location>
</feature>
<dbReference type="PANTHER" id="PTHR21524:SF5">
    <property type="entry name" value="SPECTRIN REPEAT CONTAINING NUCLEAR ENVELOPE PROTEIN 2"/>
    <property type="match status" value="1"/>
</dbReference>
<gene>
    <name evidence="3" type="ORF">L9F63_011710</name>
</gene>
<reference evidence="3" key="1">
    <citation type="journal article" date="2023" name="IScience">
        <title>Live-bearing cockroach genome reveals convergent evolutionary mechanisms linked to viviparity in insects and beyond.</title>
        <authorList>
            <person name="Fouks B."/>
            <person name="Harrison M.C."/>
            <person name="Mikhailova A.A."/>
            <person name="Marchal E."/>
            <person name="English S."/>
            <person name="Carruthers M."/>
            <person name="Jennings E.C."/>
            <person name="Chiamaka E.L."/>
            <person name="Frigard R.A."/>
            <person name="Pippel M."/>
            <person name="Attardo G.M."/>
            <person name="Benoit J.B."/>
            <person name="Bornberg-Bauer E."/>
            <person name="Tobe S.S."/>
        </authorList>
    </citation>
    <scope>NUCLEOTIDE SEQUENCE</scope>
    <source>
        <strain evidence="3">Stay&amp;Tobe</strain>
    </source>
</reference>
<feature type="coiled-coil region" evidence="1">
    <location>
        <begin position="264"/>
        <end position="291"/>
    </location>
</feature>
<evidence type="ECO:0000256" key="1">
    <source>
        <dbReference type="SAM" id="Coils"/>
    </source>
</evidence>
<dbReference type="GO" id="GO:0006997">
    <property type="term" value="P:nucleus organization"/>
    <property type="evidence" value="ECO:0007669"/>
    <property type="project" value="TreeGrafter"/>
</dbReference>
<accession>A0AAD8EPA0</accession>
<proteinExistence type="predicted"/>